<reference evidence="1 2" key="1">
    <citation type="submission" date="2024-10" db="EMBL/GenBank/DDBJ databases">
        <title>Updated reference genomes for cyclostephanoid diatoms.</title>
        <authorList>
            <person name="Roberts W.R."/>
            <person name="Alverson A.J."/>
        </authorList>
    </citation>
    <scope>NUCLEOTIDE SEQUENCE [LARGE SCALE GENOMIC DNA]</scope>
    <source>
        <strain evidence="1 2">AJA276-08</strain>
    </source>
</reference>
<evidence type="ECO:0000313" key="1">
    <source>
        <dbReference type="EMBL" id="KAL3790980.1"/>
    </source>
</evidence>
<dbReference type="Proteomes" id="UP001530315">
    <property type="component" value="Unassembled WGS sequence"/>
</dbReference>
<dbReference type="EMBL" id="JALLAZ020000612">
    <property type="protein sequence ID" value="KAL3790980.1"/>
    <property type="molecule type" value="Genomic_DNA"/>
</dbReference>
<keyword evidence="2" id="KW-1185">Reference proteome</keyword>
<accession>A0ABD3PXZ7</accession>
<dbReference type="AlphaFoldDB" id="A0ABD3PXZ7"/>
<proteinExistence type="predicted"/>
<comment type="caution">
    <text evidence="1">The sequence shown here is derived from an EMBL/GenBank/DDBJ whole genome shotgun (WGS) entry which is preliminary data.</text>
</comment>
<protein>
    <submittedName>
        <fullName evidence="1">Uncharacterized protein</fullName>
    </submittedName>
</protein>
<name>A0ABD3PXZ7_9STRA</name>
<sequence length="297" mass="34138">MAKTAIVITSSWVPSHPSTSLLETVINSTFERLIGLQSTTPIFITVDHFPYIDRNVPPELGEKIVNLEDYANNVFHLYLSNQQVHILPNMKNLHIGGSVMKAMELIMRHYPNVKYMYSLQHDFYFNRYIDHVALIEAMEEHPEKVNYVRFPKRNPNLMSTACGNELPISYNLTLSFASTYTDTYGDKNGKIGGNEERRMMATKIPSFEDRVIAAHEFQKVLMPTSSYSDNNHLVRFSWYKNIISSLKMLTRPPESPLMNRANDGCAKIESMGLYLYYEMCIGHLDGDTWIQKSMTSD</sequence>
<gene>
    <name evidence="1" type="ORF">ACHAW5_000542</name>
</gene>
<organism evidence="1 2">
    <name type="scientific">Stephanodiscus triporus</name>
    <dbReference type="NCBI Taxonomy" id="2934178"/>
    <lineage>
        <taxon>Eukaryota</taxon>
        <taxon>Sar</taxon>
        <taxon>Stramenopiles</taxon>
        <taxon>Ochrophyta</taxon>
        <taxon>Bacillariophyta</taxon>
        <taxon>Coscinodiscophyceae</taxon>
        <taxon>Thalassiosirophycidae</taxon>
        <taxon>Stephanodiscales</taxon>
        <taxon>Stephanodiscaceae</taxon>
        <taxon>Stephanodiscus</taxon>
    </lineage>
</organism>
<evidence type="ECO:0000313" key="2">
    <source>
        <dbReference type="Proteomes" id="UP001530315"/>
    </source>
</evidence>